<dbReference type="EMBL" id="BSTX01000002">
    <property type="protein sequence ID" value="GLZ77863.1"/>
    <property type="molecule type" value="Genomic_DNA"/>
</dbReference>
<accession>A0A9W6SKV9</accession>
<sequence>MGKLAVQALRVVLVLLFGGSLFVQTVMLPLIAVNDSDTRPQAAGMTWALTVILILWIITAQVILVCVWNLLTMVGRGTVFSPGAFRWVHLIIGALIAAAVLTASLAGMIAPGDDVPPGMVLLLGGAVIGQLGVALIVLVLRMLLVQAAGMRAELDEVI</sequence>
<dbReference type="RefSeq" id="WP_285663043.1">
    <property type="nucleotide sequence ID" value="NZ_BSTX01000002.1"/>
</dbReference>
<dbReference type="Proteomes" id="UP001165079">
    <property type="component" value="Unassembled WGS sequence"/>
</dbReference>
<keyword evidence="1" id="KW-0472">Membrane</keyword>
<keyword evidence="1" id="KW-1133">Transmembrane helix</keyword>
<feature type="transmembrane region" description="Helical" evidence="1">
    <location>
        <begin position="12"/>
        <end position="33"/>
    </location>
</feature>
<proteinExistence type="predicted"/>
<feature type="transmembrane region" description="Helical" evidence="1">
    <location>
        <begin position="83"/>
        <end position="109"/>
    </location>
</feature>
<comment type="caution">
    <text evidence="2">The sequence shown here is derived from an EMBL/GenBank/DDBJ whole genome shotgun (WGS) entry which is preliminary data.</text>
</comment>
<evidence type="ECO:0000313" key="2">
    <source>
        <dbReference type="EMBL" id="GLZ77863.1"/>
    </source>
</evidence>
<dbReference type="AlphaFoldDB" id="A0A9W6SKV9"/>
<dbReference type="InterPro" id="IPR021354">
    <property type="entry name" value="DUF2975"/>
</dbReference>
<gene>
    <name evidence="2" type="ORF">Afil01_26700</name>
</gene>
<name>A0A9W6SKV9_9ACTN</name>
<feature type="transmembrane region" description="Helical" evidence="1">
    <location>
        <begin position="121"/>
        <end position="144"/>
    </location>
</feature>
<keyword evidence="1" id="KW-0812">Transmembrane</keyword>
<reference evidence="2" key="1">
    <citation type="submission" date="2023-03" db="EMBL/GenBank/DDBJ databases">
        <title>Actinorhabdospora filicis NBRC 111898.</title>
        <authorList>
            <person name="Ichikawa N."/>
            <person name="Sato H."/>
            <person name="Tonouchi N."/>
        </authorList>
    </citation>
    <scope>NUCLEOTIDE SEQUENCE</scope>
    <source>
        <strain evidence="2">NBRC 111898</strain>
    </source>
</reference>
<organism evidence="2 3">
    <name type="scientific">Actinorhabdospora filicis</name>
    <dbReference type="NCBI Taxonomy" id="1785913"/>
    <lineage>
        <taxon>Bacteria</taxon>
        <taxon>Bacillati</taxon>
        <taxon>Actinomycetota</taxon>
        <taxon>Actinomycetes</taxon>
        <taxon>Micromonosporales</taxon>
        <taxon>Micromonosporaceae</taxon>
        <taxon>Actinorhabdospora</taxon>
    </lineage>
</organism>
<dbReference type="Pfam" id="PF11188">
    <property type="entry name" value="DUF2975"/>
    <property type="match status" value="1"/>
</dbReference>
<evidence type="ECO:0000256" key="1">
    <source>
        <dbReference type="SAM" id="Phobius"/>
    </source>
</evidence>
<evidence type="ECO:0000313" key="3">
    <source>
        <dbReference type="Proteomes" id="UP001165079"/>
    </source>
</evidence>
<keyword evidence="3" id="KW-1185">Reference proteome</keyword>
<protein>
    <submittedName>
        <fullName evidence="2">Transporter</fullName>
    </submittedName>
</protein>
<feature type="transmembrane region" description="Helical" evidence="1">
    <location>
        <begin position="45"/>
        <end position="71"/>
    </location>
</feature>